<dbReference type="Pfam" id="PF02362">
    <property type="entry name" value="B3"/>
    <property type="match status" value="1"/>
</dbReference>
<feature type="domain" description="TF-B3" evidence="7">
    <location>
        <begin position="159"/>
        <end position="264"/>
    </location>
</feature>
<keyword evidence="4" id="KW-0804">Transcription</keyword>
<evidence type="ECO:0000256" key="1">
    <source>
        <dbReference type="ARBA" id="ARBA00004123"/>
    </source>
</evidence>
<dbReference type="InterPro" id="IPR001471">
    <property type="entry name" value="AP2/ERF_dom"/>
</dbReference>
<dbReference type="InterPro" id="IPR044800">
    <property type="entry name" value="LEC2-like"/>
</dbReference>
<dbReference type="SMART" id="SM01019">
    <property type="entry name" value="B3"/>
    <property type="match status" value="1"/>
</dbReference>
<keyword evidence="5" id="KW-0539">Nucleus</keyword>
<dbReference type="Proteomes" id="UP001141806">
    <property type="component" value="Unassembled WGS sequence"/>
</dbReference>
<dbReference type="SUPFAM" id="SSF101936">
    <property type="entry name" value="DNA-binding pseudobarrel domain"/>
    <property type="match status" value="1"/>
</dbReference>
<dbReference type="PROSITE" id="PS50863">
    <property type="entry name" value="B3"/>
    <property type="match status" value="1"/>
</dbReference>
<reference evidence="9" key="1">
    <citation type="journal article" date="2023" name="Plant J.">
        <title>The genome of the king protea, Protea cynaroides.</title>
        <authorList>
            <person name="Chang J."/>
            <person name="Duong T.A."/>
            <person name="Schoeman C."/>
            <person name="Ma X."/>
            <person name="Roodt D."/>
            <person name="Barker N."/>
            <person name="Li Z."/>
            <person name="Van de Peer Y."/>
            <person name="Mizrachi E."/>
        </authorList>
    </citation>
    <scope>NUCLEOTIDE SEQUENCE</scope>
    <source>
        <tissue evidence="9">Young leaves</tissue>
    </source>
</reference>
<dbReference type="AlphaFoldDB" id="A0A9Q0GZ97"/>
<dbReference type="EMBL" id="JAMYWD010000011">
    <property type="protein sequence ID" value="KAJ4954732.1"/>
    <property type="molecule type" value="Genomic_DNA"/>
</dbReference>
<feature type="region of interest" description="Disordered" evidence="6">
    <location>
        <begin position="490"/>
        <end position="513"/>
    </location>
</feature>
<keyword evidence="10" id="KW-1185">Reference proteome</keyword>
<evidence type="ECO:0000313" key="10">
    <source>
        <dbReference type="Proteomes" id="UP001141806"/>
    </source>
</evidence>
<evidence type="ECO:0000256" key="6">
    <source>
        <dbReference type="SAM" id="MobiDB-lite"/>
    </source>
</evidence>
<dbReference type="PANTHER" id="PTHR31140:SF2">
    <property type="entry name" value="B3 DOMAIN-CONTAINING TRANSCRIPTION FACTOR NGA2"/>
    <property type="match status" value="1"/>
</dbReference>
<evidence type="ECO:0000259" key="7">
    <source>
        <dbReference type="PROSITE" id="PS50863"/>
    </source>
</evidence>
<feature type="region of interest" description="Disordered" evidence="6">
    <location>
        <begin position="1"/>
        <end position="151"/>
    </location>
</feature>
<sequence>MEFSALGRDGQQQYEEEEEMGGDLATNPMFSSCSSSSSSLSPSSNYSQYHKGLVPQPNVRWGSQSYDKQRKQQQRVWLGTFESEEEGSRSNEADAGAVQQEQHPSFSQSLDLMDLSSHQTQSSNSDADAGDAGGAGGAGGGPSGPGSSSSSFIEREHMFDKVVTPSDVGKLNRLVIPKQHAEKYFPLDPTSNDKGLLLNFEDRNGKPWRFRYSYWNSSQSYVMTKGWSRFVKEKKLDAGDIVSFERGVGDLGKDRLYIDWRHRPDAHDPSSSLHPLGLPLRHPFSMAPPPPVPWTRMFMPNPTQILPNHMHFHHHLNYDRTIRDHHHHHHHLLQPHHNASNYSNCYSYSYSGGGAGGGAGSGGRSYGGYNYNMLNPGSGSDSVFYLGSPPSVGPQQLGVGVVQEGVDGDVPMVIRSVPVVHGKAAAAKRVRLFGVNLECPTPDYDPDSEYDMLSSTPLPNTTLMPSSLSPHRLPSSSSLPPLELRVYGGGSIPPPPAELPRNAKQSFSFNFDI</sequence>
<evidence type="ECO:0000313" key="9">
    <source>
        <dbReference type="EMBL" id="KAJ4954732.1"/>
    </source>
</evidence>
<evidence type="ECO:0000256" key="3">
    <source>
        <dbReference type="ARBA" id="ARBA00023125"/>
    </source>
</evidence>
<evidence type="ECO:0000259" key="8">
    <source>
        <dbReference type="PROSITE" id="PS51032"/>
    </source>
</evidence>
<dbReference type="InterPro" id="IPR003340">
    <property type="entry name" value="B3_DNA-bd"/>
</dbReference>
<dbReference type="GO" id="GO:0005634">
    <property type="term" value="C:nucleus"/>
    <property type="evidence" value="ECO:0007669"/>
    <property type="project" value="UniProtKB-SubCell"/>
</dbReference>
<dbReference type="PANTHER" id="PTHR31140">
    <property type="entry name" value="B3 DOMAIN-CONTAINING TRANSCRIPTION FACTOR ABI3"/>
    <property type="match status" value="1"/>
</dbReference>
<comment type="subcellular location">
    <subcellularLocation>
        <location evidence="1">Nucleus</location>
    </subcellularLocation>
</comment>
<dbReference type="OrthoDB" id="2020802at2759"/>
<keyword evidence="2" id="KW-0805">Transcription regulation</keyword>
<dbReference type="CDD" id="cd10017">
    <property type="entry name" value="B3_DNA"/>
    <property type="match status" value="1"/>
</dbReference>
<comment type="caution">
    <text evidence="9">The sequence shown here is derived from an EMBL/GenBank/DDBJ whole genome shotgun (WGS) entry which is preliminary data.</text>
</comment>
<feature type="compositionally biased region" description="Low complexity" evidence="6">
    <location>
        <begin position="31"/>
        <end position="47"/>
    </location>
</feature>
<evidence type="ECO:0000256" key="4">
    <source>
        <dbReference type="ARBA" id="ARBA00023163"/>
    </source>
</evidence>
<name>A0A9Q0GZ97_9MAGN</name>
<keyword evidence="3" id="KW-0238">DNA-binding</keyword>
<dbReference type="InterPro" id="IPR015300">
    <property type="entry name" value="DNA-bd_pseudobarrel_sf"/>
</dbReference>
<dbReference type="Gene3D" id="2.40.330.10">
    <property type="entry name" value="DNA-binding pseudobarrel domain"/>
    <property type="match status" value="1"/>
</dbReference>
<dbReference type="PROSITE" id="PS51032">
    <property type="entry name" value="AP2_ERF"/>
    <property type="match status" value="1"/>
</dbReference>
<feature type="compositionally biased region" description="Gly residues" evidence="6">
    <location>
        <begin position="131"/>
        <end position="144"/>
    </location>
</feature>
<dbReference type="GO" id="GO:0003700">
    <property type="term" value="F:DNA-binding transcription factor activity"/>
    <property type="evidence" value="ECO:0007669"/>
    <property type="project" value="InterPro"/>
</dbReference>
<evidence type="ECO:0008006" key="11">
    <source>
        <dbReference type="Google" id="ProtNLM"/>
    </source>
</evidence>
<evidence type="ECO:0000256" key="5">
    <source>
        <dbReference type="ARBA" id="ARBA00023242"/>
    </source>
</evidence>
<feature type="compositionally biased region" description="Polar residues" evidence="6">
    <location>
        <begin position="99"/>
        <end position="121"/>
    </location>
</feature>
<proteinExistence type="predicted"/>
<gene>
    <name evidence="9" type="ORF">NE237_011515</name>
</gene>
<dbReference type="GO" id="GO:0003677">
    <property type="term" value="F:DNA binding"/>
    <property type="evidence" value="ECO:0007669"/>
    <property type="project" value="UniProtKB-KW"/>
</dbReference>
<protein>
    <recommendedName>
        <fullName evidence="11">TF-B3 domain-containing protein</fullName>
    </recommendedName>
</protein>
<evidence type="ECO:0000256" key="2">
    <source>
        <dbReference type="ARBA" id="ARBA00023015"/>
    </source>
</evidence>
<feature type="compositionally biased region" description="Polar residues" evidence="6">
    <location>
        <begin position="503"/>
        <end position="513"/>
    </location>
</feature>
<organism evidence="9 10">
    <name type="scientific">Protea cynaroides</name>
    <dbReference type="NCBI Taxonomy" id="273540"/>
    <lineage>
        <taxon>Eukaryota</taxon>
        <taxon>Viridiplantae</taxon>
        <taxon>Streptophyta</taxon>
        <taxon>Embryophyta</taxon>
        <taxon>Tracheophyta</taxon>
        <taxon>Spermatophyta</taxon>
        <taxon>Magnoliopsida</taxon>
        <taxon>Proteales</taxon>
        <taxon>Proteaceae</taxon>
        <taxon>Protea</taxon>
    </lineage>
</organism>
<dbReference type="FunFam" id="2.40.330.10:FF:000002">
    <property type="entry name" value="B3 domain-containing protein"/>
    <property type="match status" value="1"/>
</dbReference>
<feature type="domain" description="AP2/ERF" evidence="8">
    <location>
        <begin position="49"/>
        <end position="113"/>
    </location>
</feature>
<accession>A0A9Q0GZ97</accession>